<feature type="domain" description="DUF2264" evidence="1">
    <location>
        <begin position="22"/>
        <end position="377"/>
    </location>
</feature>
<dbReference type="Proteomes" id="UP000679779">
    <property type="component" value="Unassembled WGS sequence"/>
</dbReference>
<evidence type="ECO:0000259" key="1">
    <source>
        <dbReference type="Pfam" id="PF10022"/>
    </source>
</evidence>
<accession>A0A919XGH9</accession>
<protein>
    <recommendedName>
        <fullName evidence="1">DUF2264 domain-containing protein</fullName>
    </recommendedName>
</protein>
<organism evidence="2 3">
    <name type="scientific">Paenibacillus albilobatus</name>
    <dbReference type="NCBI Taxonomy" id="2716884"/>
    <lineage>
        <taxon>Bacteria</taxon>
        <taxon>Bacillati</taxon>
        <taxon>Bacillota</taxon>
        <taxon>Bacilli</taxon>
        <taxon>Bacillales</taxon>
        <taxon>Paenibacillaceae</taxon>
        <taxon>Paenibacillus</taxon>
    </lineage>
</organism>
<dbReference type="PIRSF" id="PIRSF014753">
    <property type="entry name" value="UCP014753"/>
    <property type="match status" value="1"/>
</dbReference>
<dbReference type="PANTHER" id="PTHR35339:SF3">
    <property type="entry name" value="DUF2264 DOMAIN-CONTAINING PROTEIN"/>
    <property type="match status" value="1"/>
</dbReference>
<comment type="caution">
    <text evidence="2">The sequence shown here is derived from an EMBL/GenBank/DDBJ whole genome shotgun (WGS) entry which is preliminary data.</text>
</comment>
<reference evidence="2" key="1">
    <citation type="submission" date="2021-03" db="EMBL/GenBank/DDBJ databases">
        <title>Antimicrobial resistance genes in bacteria isolated from Japanese honey, and their potential for conferring macrolide and lincosamide resistance in the American foulbrood pathogen Paenibacillus larvae.</title>
        <authorList>
            <person name="Okamoto M."/>
            <person name="Kumagai M."/>
            <person name="Kanamori H."/>
            <person name="Takamatsu D."/>
        </authorList>
    </citation>
    <scope>NUCLEOTIDE SEQUENCE</scope>
    <source>
        <strain evidence="2">J2TS6</strain>
    </source>
</reference>
<dbReference type="Pfam" id="PF10022">
    <property type="entry name" value="DUF2264"/>
    <property type="match status" value="1"/>
</dbReference>
<keyword evidence="3" id="KW-1185">Reference proteome</keyword>
<evidence type="ECO:0000313" key="2">
    <source>
        <dbReference type="EMBL" id="GIO31274.1"/>
    </source>
</evidence>
<name>A0A919XGH9_9BACL</name>
<dbReference type="EMBL" id="BORQ01000002">
    <property type="protein sequence ID" value="GIO31274.1"/>
    <property type="molecule type" value="Genomic_DNA"/>
</dbReference>
<dbReference type="PANTHER" id="PTHR35339">
    <property type="entry name" value="LINALOOL DEHYDRATASE_ISOMERASE DOMAIN-CONTAINING PROTEIN"/>
    <property type="match status" value="1"/>
</dbReference>
<dbReference type="InterPro" id="IPR049349">
    <property type="entry name" value="DUF2264_N"/>
</dbReference>
<sequence>MILLKYIFDEKRGGRLIMVTDSRRYWIDTMSRIAEPVLNALSEKRLKASMPVKGDPSRIPYMHLEALGRLLTGMAPWLETGGRSGEEGELRERYAELARRAIDAGTDPDSPDCVNLTQGEQPLVDMAFLAQAILRAPTELWDKLDARVKKNVANALYTLRRVRPFYSNWLLFAATVEACLFRIGEQWDPMRIDFALKQHEKWYFGDGMYSDGEEFAWDYYNGFVIQPMLIDILDTVGDQYQDWAASRPVVLQRAKRYAAIQERLISPEGTFPPIGRSLAYRFGAFQPLSQMALREDLPEQLAPPQVRCALTAVIKRMAEAPGFYDDRGWLSIGFCGDQPEIGELYISAGSVYLCSLVFLPLGLPAESPFWRDPDQEWTSRKAWSGLSFPIDKSL</sequence>
<evidence type="ECO:0000313" key="3">
    <source>
        <dbReference type="Proteomes" id="UP000679779"/>
    </source>
</evidence>
<dbReference type="AlphaFoldDB" id="A0A919XGH9"/>
<dbReference type="InterPro" id="IPR016624">
    <property type="entry name" value="UCP014753"/>
</dbReference>
<gene>
    <name evidence="2" type="ORF">J2TS6_24150</name>
</gene>
<proteinExistence type="predicted"/>